<name>A0A430HIU1_9BURK</name>
<evidence type="ECO:0000313" key="2">
    <source>
        <dbReference type="Proteomes" id="UP000278085"/>
    </source>
</evidence>
<keyword evidence="2" id="KW-1185">Reference proteome</keyword>
<accession>A0A430HIU1</accession>
<dbReference type="AlphaFoldDB" id="A0A430HIU1"/>
<proteinExistence type="predicted"/>
<dbReference type="Proteomes" id="UP000278085">
    <property type="component" value="Unassembled WGS sequence"/>
</dbReference>
<sequence>MYSTAIWLRPPHAPAGHVLIDNTSARSPGEQPVARLLTYEQVRITAQLAVRLESELATQGEESFLGRCLEAELPG</sequence>
<reference evidence="1 2" key="1">
    <citation type="submission" date="2018-12" db="EMBL/GenBank/DDBJ databases">
        <authorList>
            <person name="Yang E."/>
        </authorList>
    </citation>
    <scope>NUCLEOTIDE SEQUENCE [LARGE SCALE GENOMIC DNA]</scope>
    <source>
        <strain evidence="1 2">SOD</strain>
    </source>
</reference>
<organism evidence="1 2">
    <name type="scientific">Massilia atriviolacea</name>
    <dbReference type="NCBI Taxonomy" id="2495579"/>
    <lineage>
        <taxon>Bacteria</taxon>
        <taxon>Pseudomonadati</taxon>
        <taxon>Pseudomonadota</taxon>
        <taxon>Betaproteobacteria</taxon>
        <taxon>Burkholderiales</taxon>
        <taxon>Oxalobacteraceae</taxon>
        <taxon>Telluria group</taxon>
        <taxon>Massilia</taxon>
    </lineage>
</organism>
<dbReference type="RefSeq" id="WP_126075768.1">
    <property type="nucleotide sequence ID" value="NZ_CP051166.1"/>
</dbReference>
<comment type="caution">
    <text evidence="1">The sequence shown here is derived from an EMBL/GenBank/DDBJ whole genome shotgun (WGS) entry which is preliminary data.</text>
</comment>
<dbReference type="EMBL" id="RXLQ01000010">
    <property type="protein sequence ID" value="RSZ57425.1"/>
    <property type="molecule type" value="Genomic_DNA"/>
</dbReference>
<protein>
    <submittedName>
        <fullName evidence="1">Uncharacterized protein</fullName>
    </submittedName>
</protein>
<evidence type="ECO:0000313" key="1">
    <source>
        <dbReference type="EMBL" id="RSZ57425.1"/>
    </source>
</evidence>
<gene>
    <name evidence="1" type="ORF">EJB06_19990</name>
</gene>